<dbReference type="Gene3D" id="1.10.260.40">
    <property type="entry name" value="lambda repressor-like DNA-binding domains"/>
    <property type="match status" value="1"/>
</dbReference>
<dbReference type="Pfam" id="PF01381">
    <property type="entry name" value="HTH_3"/>
    <property type="match status" value="1"/>
</dbReference>
<organism evidence="3 4">
    <name type="scientific">Bacillus bingmayongensis</name>
    <dbReference type="NCBI Taxonomy" id="1150157"/>
    <lineage>
        <taxon>Bacteria</taxon>
        <taxon>Bacillati</taxon>
        <taxon>Bacillota</taxon>
        <taxon>Bacilli</taxon>
        <taxon>Bacillales</taxon>
        <taxon>Bacillaceae</taxon>
        <taxon>Bacillus</taxon>
    </lineage>
</organism>
<evidence type="ECO:0000313" key="4">
    <source>
        <dbReference type="Proteomes" id="UP001291930"/>
    </source>
</evidence>
<dbReference type="CDD" id="cd00093">
    <property type="entry name" value="HTH_XRE"/>
    <property type="match status" value="1"/>
</dbReference>
<keyword evidence="4" id="KW-1185">Reference proteome</keyword>
<keyword evidence="1" id="KW-0238">DNA-binding</keyword>
<name>A0ABU5JRS2_9BACI</name>
<dbReference type="RefSeq" id="WP_374216755.1">
    <property type="nucleotide sequence ID" value="NZ_JAXOVW010000004.1"/>
</dbReference>
<dbReference type="SMART" id="SM00530">
    <property type="entry name" value="HTH_XRE"/>
    <property type="match status" value="1"/>
</dbReference>
<dbReference type="PANTHER" id="PTHR46558">
    <property type="entry name" value="TRACRIPTIONAL REGULATORY PROTEIN-RELATED-RELATED"/>
    <property type="match status" value="1"/>
</dbReference>
<reference evidence="4" key="1">
    <citation type="submission" date="2023-11" db="EMBL/GenBank/DDBJ databases">
        <title>Genome Sequence of Bacillus pseudomycoides stain BUPM19.</title>
        <authorList>
            <person name="Farhat A."/>
        </authorList>
    </citation>
    <scope>NUCLEOTIDE SEQUENCE [LARGE SCALE GENOMIC DNA]</scope>
    <source>
        <strain evidence="4">BUPM19</strain>
    </source>
</reference>
<dbReference type="EMBL" id="JAXOVW010000004">
    <property type="protein sequence ID" value="MDZ5606138.1"/>
    <property type="molecule type" value="Genomic_DNA"/>
</dbReference>
<evidence type="ECO:0000313" key="3">
    <source>
        <dbReference type="EMBL" id="MDZ5606138.1"/>
    </source>
</evidence>
<dbReference type="Proteomes" id="UP001291930">
    <property type="component" value="Unassembled WGS sequence"/>
</dbReference>
<dbReference type="SUPFAM" id="SSF47413">
    <property type="entry name" value="lambda repressor-like DNA-binding domains"/>
    <property type="match status" value="1"/>
</dbReference>
<comment type="caution">
    <text evidence="3">The sequence shown here is derived from an EMBL/GenBank/DDBJ whole genome shotgun (WGS) entry which is preliminary data.</text>
</comment>
<dbReference type="PROSITE" id="PS50943">
    <property type="entry name" value="HTH_CROC1"/>
    <property type="match status" value="1"/>
</dbReference>
<gene>
    <name evidence="3" type="ORF">U2I54_03190</name>
</gene>
<dbReference type="InterPro" id="IPR001387">
    <property type="entry name" value="Cro/C1-type_HTH"/>
</dbReference>
<protein>
    <submittedName>
        <fullName evidence="3">Helix-turn-helix transcriptional regulator</fullName>
    </submittedName>
</protein>
<feature type="domain" description="HTH cro/C1-type" evidence="2">
    <location>
        <begin position="6"/>
        <end position="60"/>
    </location>
</feature>
<dbReference type="PANTHER" id="PTHR46558:SF4">
    <property type="entry name" value="DNA-BIDING PHAGE PROTEIN"/>
    <property type="match status" value="1"/>
</dbReference>
<sequence>MLNNRIVVYRAEKGWTQQELADRVQVSRQTIVNIEKNKYTPSVVLAYKIAYAFNVEITDVFIYKEDE</sequence>
<accession>A0ABU5JRS2</accession>
<dbReference type="InterPro" id="IPR010982">
    <property type="entry name" value="Lambda_DNA-bd_dom_sf"/>
</dbReference>
<evidence type="ECO:0000259" key="2">
    <source>
        <dbReference type="PROSITE" id="PS50943"/>
    </source>
</evidence>
<evidence type="ECO:0000256" key="1">
    <source>
        <dbReference type="ARBA" id="ARBA00023125"/>
    </source>
</evidence>
<proteinExistence type="predicted"/>